<keyword evidence="1" id="KW-0175">Coiled coil</keyword>
<accession>A0A9P7GGM7</accession>
<reference evidence="2" key="1">
    <citation type="submission" date="2021-02" db="EMBL/GenBank/DDBJ databases">
        <authorList>
            <person name="Nieuwenhuis M."/>
            <person name="Van De Peppel L.J.J."/>
        </authorList>
    </citation>
    <scope>NUCLEOTIDE SEQUENCE</scope>
    <source>
        <strain evidence="2">D49</strain>
    </source>
</reference>
<gene>
    <name evidence="2" type="ORF">H0H81_005035</name>
</gene>
<comment type="caution">
    <text evidence="2">The sequence shown here is derived from an EMBL/GenBank/DDBJ whole genome shotgun (WGS) entry which is preliminary data.</text>
</comment>
<sequence length="344" mass="38858">MAERVHKRKRSLAETPVDISKLRAAQNRLASLKEEVGDIEETKDEMAKVMEHIRALEVILGNVKKPRVTFSTVKLEDLKTVGVERKRLIFDDSMVMSLMDSITTEVDAEVKDLHSRVQKIYKHVNMDFEPGSRMILDAVLLALTEIASIQQGVERREVAILPEMRIAPGEGVRVVNPVSGYEIWLSGNVDYAVIAYDDVKDNKGEPHPNLTLAHLTIMFLARLLRPGGSRQDALLIARGQLFLVEAKRQGERDLSSYTPDAVSQAIALLKSANLEEARFCLSDGETWIFFILKSENGKLTYYESAPRLLNRYLLEHSDMSLREIVQLVCEWLRPTQADLFALDG</sequence>
<dbReference type="OrthoDB" id="3144838at2759"/>
<evidence type="ECO:0000313" key="2">
    <source>
        <dbReference type="EMBL" id="KAG5649264.1"/>
    </source>
</evidence>
<evidence type="ECO:0000256" key="1">
    <source>
        <dbReference type="SAM" id="Coils"/>
    </source>
</evidence>
<feature type="coiled-coil region" evidence="1">
    <location>
        <begin position="22"/>
        <end position="59"/>
    </location>
</feature>
<dbReference type="Proteomes" id="UP000717328">
    <property type="component" value="Unassembled WGS sequence"/>
</dbReference>
<proteinExistence type="predicted"/>
<keyword evidence="3" id="KW-1185">Reference proteome</keyword>
<dbReference type="EMBL" id="JABCKI010001270">
    <property type="protein sequence ID" value="KAG5649264.1"/>
    <property type="molecule type" value="Genomic_DNA"/>
</dbReference>
<reference evidence="2" key="2">
    <citation type="submission" date="2021-10" db="EMBL/GenBank/DDBJ databases">
        <title>Phylogenomics reveals ancestral predisposition of the termite-cultivated fungus Termitomyces towards a domesticated lifestyle.</title>
        <authorList>
            <person name="Auxier B."/>
            <person name="Grum-Grzhimaylo A."/>
            <person name="Cardenas M.E."/>
            <person name="Lodge J.D."/>
            <person name="Laessoe T."/>
            <person name="Pedersen O."/>
            <person name="Smith M.E."/>
            <person name="Kuyper T.W."/>
            <person name="Franco-Molano E.A."/>
            <person name="Baroni T.J."/>
            <person name="Aanen D.K."/>
        </authorList>
    </citation>
    <scope>NUCLEOTIDE SEQUENCE</scope>
    <source>
        <strain evidence="2">D49</strain>
    </source>
</reference>
<dbReference type="AlphaFoldDB" id="A0A9P7GGM7"/>
<organism evidence="2 3">
    <name type="scientific">Sphagnurus paluster</name>
    <dbReference type="NCBI Taxonomy" id="117069"/>
    <lineage>
        <taxon>Eukaryota</taxon>
        <taxon>Fungi</taxon>
        <taxon>Dikarya</taxon>
        <taxon>Basidiomycota</taxon>
        <taxon>Agaricomycotina</taxon>
        <taxon>Agaricomycetes</taxon>
        <taxon>Agaricomycetidae</taxon>
        <taxon>Agaricales</taxon>
        <taxon>Tricholomatineae</taxon>
        <taxon>Lyophyllaceae</taxon>
        <taxon>Sphagnurus</taxon>
    </lineage>
</organism>
<protein>
    <submittedName>
        <fullName evidence="2">Uncharacterized protein</fullName>
    </submittedName>
</protein>
<name>A0A9P7GGM7_9AGAR</name>
<evidence type="ECO:0000313" key="3">
    <source>
        <dbReference type="Proteomes" id="UP000717328"/>
    </source>
</evidence>